<feature type="compositionally biased region" description="Basic residues" evidence="1">
    <location>
        <begin position="241"/>
        <end position="250"/>
    </location>
</feature>
<sequence>MTFRVVRTNQYNQDLGLIHSTNGNHLESPNEGSSIDHQVDFASVLTTEHAGMVRLFKSMENTGLRGFLEGTTYVFENAVTEFFFQCKGHSWDYYQFYVYKLVVTEDIFSATFKLPTEGITVLADIQKATIVEMQHRFSATEVPFKISGKKREMHFEYRLLHDIVAKSLCAKAGSFDPVTCEKFEFMTAISAGISVNWDRIMFQRLLGMVQNSKKQSRGYTVPISILLTTLVQADLGESVKLHSKKKRKHKDGGNKKWTKKVTELEAQTAEKQTVEERRPVAPTHFDSGEVPELDSCPLVTRHCRRKQVSKSSDSESTISLPLKDFVKKRRNQRQRTQLGWTAANIASQPDPTPVSPTEQEGTADDQMLQGSGGDYFEKDLEFDARKEHEEQHDQEFTDDEREDSGHEAQMGDNDQIANPESSLIMNKLFELELEKLYQEHLAHFKLDVPSVNHDFECIRRLHKELRVTAAVHRNHRVMASLPIINPEQPPALEFSHLVDHEQGAEQTTSPQLDHPGHETPAMTSHEHQAQENEPAIQTDEHRTEGNEHQALAELVQGSNQTLEDRPAVFVPSDQNDSNHQGLSPTNLQLIASASADTSTLQLLDTAAQSLTALSTRVSSLDQAYARIRDDTNMTRHHTILMRDQLKNDVDGLDIKIDVLERTFTQRMVDELAVVKSHLAALVEGLREFGDAKKGEGGQNRPGKGQEAAGQAMYGEEG</sequence>
<reference evidence="2 3" key="1">
    <citation type="journal article" date="2015" name="Proc. Natl. Acad. Sci. U.S.A.">
        <title>The resurrection genome of Boea hygrometrica: A blueprint for survival of dehydration.</title>
        <authorList>
            <person name="Xiao L."/>
            <person name="Yang G."/>
            <person name="Zhang L."/>
            <person name="Yang X."/>
            <person name="Zhao S."/>
            <person name="Ji Z."/>
            <person name="Zhou Q."/>
            <person name="Hu M."/>
            <person name="Wang Y."/>
            <person name="Chen M."/>
            <person name="Xu Y."/>
            <person name="Jin H."/>
            <person name="Xiao X."/>
            <person name="Hu G."/>
            <person name="Bao F."/>
            <person name="Hu Y."/>
            <person name="Wan P."/>
            <person name="Li L."/>
            <person name="Deng X."/>
            <person name="Kuang T."/>
            <person name="Xiang C."/>
            <person name="Zhu J.K."/>
            <person name="Oliver M.J."/>
            <person name="He Y."/>
        </authorList>
    </citation>
    <scope>NUCLEOTIDE SEQUENCE [LARGE SCALE GENOMIC DNA]</scope>
    <source>
        <strain evidence="3">cv. XS01</strain>
    </source>
</reference>
<dbReference type="Proteomes" id="UP000250235">
    <property type="component" value="Unassembled WGS sequence"/>
</dbReference>
<dbReference type="EMBL" id="KV007475">
    <property type="protein sequence ID" value="KZV31473.1"/>
    <property type="molecule type" value="Genomic_DNA"/>
</dbReference>
<gene>
    <name evidence="2" type="ORF">F511_28359</name>
</gene>
<feature type="region of interest" description="Disordered" evidence="1">
    <location>
        <begin position="323"/>
        <end position="374"/>
    </location>
</feature>
<accession>A0A2Z7BAD5</accession>
<feature type="region of interest" description="Disordered" evidence="1">
    <location>
        <begin position="386"/>
        <end position="418"/>
    </location>
</feature>
<feature type="region of interest" description="Disordered" evidence="1">
    <location>
        <begin position="241"/>
        <end position="260"/>
    </location>
</feature>
<feature type="region of interest" description="Disordered" evidence="1">
    <location>
        <begin position="500"/>
        <end position="546"/>
    </location>
</feature>
<evidence type="ECO:0000256" key="1">
    <source>
        <dbReference type="SAM" id="MobiDB-lite"/>
    </source>
</evidence>
<name>A0A2Z7BAD5_9LAMI</name>
<dbReference type="AlphaFoldDB" id="A0A2Z7BAD5"/>
<evidence type="ECO:0000313" key="3">
    <source>
        <dbReference type="Proteomes" id="UP000250235"/>
    </source>
</evidence>
<feature type="compositionally biased region" description="Polar residues" evidence="1">
    <location>
        <begin position="334"/>
        <end position="360"/>
    </location>
</feature>
<evidence type="ECO:0000313" key="2">
    <source>
        <dbReference type="EMBL" id="KZV31473.1"/>
    </source>
</evidence>
<protein>
    <submittedName>
        <fullName evidence="2">Uncharacterized protein</fullName>
    </submittedName>
</protein>
<feature type="region of interest" description="Disordered" evidence="1">
    <location>
        <begin position="690"/>
        <end position="717"/>
    </location>
</feature>
<feature type="region of interest" description="Disordered" evidence="1">
    <location>
        <begin position="266"/>
        <end position="292"/>
    </location>
</feature>
<proteinExistence type="predicted"/>
<organism evidence="2 3">
    <name type="scientific">Dorcoceras hygrometricum</name>
    <dbReference type="NCBI Taxonomy" id="472368"/>
    <lineage>
        <taxon>Eukaryota</taxon>
        <taxon>Viridiplantae</taxon>
        <taxon>Streptophyta</taxon>
        <taxon>Embryophyta</taxon>
        <taxon>Tracheophyta</taxon>
        <taxon>Spermatophyta</taxon>
        <taxon>Magnoliopsida</taxon>
        <taxon>eudicotyledons</taxon>
        <taxon>Gunneridae</taxon>
        <taxon>Pentapetalae</taxon>
        <taxon>asterids</taxon>
        <taxon>lamiids</taxon>
        <taxon>Lamiales</taxon>
        <taxon>Gesneriaceae</taxon>
        <taxon>Didymocarpoideae</taxon>
        <taxon>Trichosporeae</taxon>
        <taxon>Loxocarpinae</taxon>
        <taxon>Dorcoceras</taxon>
    </lineage>
</organism>
<feature type="compositionally biased region" description="Basic and acidic residues" evidence="1">
    <location>
        <begin position="386"/>
        <end position="395"/>
    </location>
</feature>
<keyword evidence="3" id="KW-1185">Reference proteome</keyword>